<accession>A0A820A5A8</accession>
<dbReference type="GO" id="GO:0008270">
    <property type="term" value="F:zinc ion binding"/>
    <property type="evidence" value="ECO:0007669"/>
    <property type="project" value="UniProtKB-KW"/>
</dbReference>
<dbReference type="PANTHER" id="PTHR46481">
    <property type="entry name" value="ZINC FINGER BED DOMAIN-CONTAINING PROTEIN 4"/>
    <property type="match status" value="1"/>
</dbReference>
<dbReference type="PANTHER" id="PTHR46481:SF10">
    <property type="entry name" value="ZINC FINGER BED DOMAIN-CONTAINING PROTEIN 39"/>
    <property type="match status" value="1"/>
</dbReference>
<dbReference type="SMART" id="SM00614">
    <property type="entry name" value="ZnF_BED"/>
    <property type="match status" value="1"/>
</dbReference>
<feature type="non-terminal residue" evidence="10">
    <location>
        <position position="1"/>
    </location>
</feature>
<sequence>MLPVKPNSRSIAALVASTVKTRAATEYSLICCLSSIRATVLSHFVESRDHCYFVFHYWLVIMKIANNTSNNGSLITERNESTETIRSAKQSRVWTYFERIYGPHGLRAKCLVGDCGQVLSTPLHSTSTLIRHLRDAHELDEFKSKEKLVYRSKQKHMPVKLKKKLDRALITTIIEDERSFGDFLKSGFQKFIQLTLPGDKPPHWNFVSTQLKRLHTKHFFIMINSLSKLLSISVSTDFWYDKKGISFLVFDKVTSITCDSAPNMIKMFDYFSRSDIIRIRYHAHLLHLIVCNGLGLWVEKNGKTTATANETNPHDSELRLSDSLQKINIIDDEQLMNEVHAIENDDSEEDDINQNDNGDNFSDEDDSISINSESDIESLDDSYQDIFEVDVDVNPNESSDLSLPQPDPRICLTIDKSRQLIDSIKDSSILSSFIKKKKNEYNEYND</sequence>
<keyword evidence="7" id="KW-0539">Nucleus</keyword>
<evidence type="ECO:0000256" key="5">
    <source>
        <dbReference type="ARBA" id="ARBA00023015"/>
    </source>
</evidence>
<dbReference type="Pfam" id="PF02892">
    <property type="entry name" value="zf-BED"/>
    <property type="match status" value="1"/>
</dbReference>
<dbReference type="InterPro" id="IPR052035">
    <property type="entry name" value="ZnF_BED_domain_contain"/>
</dbReference>
<feature type="domain" description="BED-type" evidence="9">
    <location>
        <begin position="91"/>
        <end position="137"/>
    </location>
</feature>
<evidence type="ECO:0000313" key="10">
    <source>
        <dbReference type="EMBL" id="CAF4184897.1"/>
    </source>
</evidence>
<dbReference type="AlphaFoldDB" id="A0A820A5A8"/>
<comment type="subcellular location">
    <subcellularLocation>
        <location evidence="1">Nucleus</location>
    </subcellularLocation>
</comment>
<feature type="region of interest" description="Disordered" evidence="8">
    <location>
        <begin position="344"/>
        <end position="368"/>
    </location>
</feature>
<evidence type="ECO:0000256" key="1">
    <source>
        <dbReference type="ARBA" id="ARBA00004123"/>
    </source>
</evidence>
<evidence type="ECO:0000256" key="3">
    <source>
        <dbReference type="ARBA" id="ARBA00022771"/>
    </source>
</evidence>
<dbReference type="EMBL" id="CAJOBE010014999">
    <property type="protein sequence ID" value="CAF4184897.1"/>
    <property type="molecule type" value="Genomic_DNA"/>
</dbReference>
<feature type="compositionally biased region" description="Acidic residues" evidence="8">
    <location>
        <begin position="344"/>
        <end position="353"/>
    </location>
</feature>
<reference evidence="10" key="1">
    <citation type="submission" date="2021-02" db="EMBL/GenBank/DDBJ databases">
        <authorList>
            <person name="Nowell W R."/>
        </authorList>
    </citation>
    <scope>NUCLEOTIDE SEQUENCE</scope>
</reference>
<evidence type="ECO:0000313" key="11">
    <source>
        <dbReference type="Proteomes" id="UP000663874"/>
    </source>
</evidence>
<dbReference type="GO" id="GO:0005634">
    <property type="term" value="C:nucleus"/>
    <property type="evidence" value="ECO:0007669"/>
    <property type="project" value="UniProtKB-SubCell"/>
</dbReference>
<evidence type="ECO:0000256" key="6">
    <source>
        <dbReference type="ARBA" id="ARBA00023163"/>
    </source>
</evidence>
<dbReference type="Proteomes" id="UP000663874">
    <property type="component" value="Unassembled WGS sequence"/>
</dbReference>
<evidence type="ECO:0000256" key="2">
    <source>
        <dbReference type="ARBA" id="ARBA00022723"/>
    </source>
</evidence>
<dbReference type="GO" id="GO:0003677">
    <property type="term" value="F:DNA binding"/>
    <property type="evidence" value="ECO:0007669"/>
    <property type="project" value="InterPro"/>
</dbReference>
<keyword evidence="4" id="KW-0862">Zinc</keyword>
<evidence type="ECO:0000256" key="7">
    <source>
        <dbReference type="ARBA" id="ARBA00023242"/>
    </source>
</evidence>
<dbReference type="InterPro" id="IPR003656">
    <property type="entry name" value="Znf_BED"/>
</dbReference>
<keyword evidence="2" id="KW-0479">Metal-binding</keyword>
<evidence type="ECO:0000256" key="8">
    <source>
        <dbReference type="SAM" id="MobiDB-lite"/>
    </source>
</evidence>
<protein>
    <recommendedName>
        <fullName evidence="9">BED-type domain-containing protein</fullName>
    </recommendedName>
</protein>
<proteinExistence type="predicted"/>
<gene>
    <name evidence="10" type="ORF">FNK824_LOCUS35426</name>
</gene>
<keyword evidence="6" id="KW-0804">Transcription</keyword>
<name>A0A820A5A8_9BILA</name>
<keyword evidence="3" id="KW-0863">Zinc-finger</keyword>
<evidence type="ECO:0000259" key="9">
    <source>
        <dbReference type="Pfam" id="PF02892"/>
    </source>
</evidence>
<keyword evidence="5" id="KW-0805">Transcription regulation</keyword>
<comment type="caution">
    <text evidence="10">The sequence shown here is derived from an EMBL/GenBank/DDBJ whole genome shotgun (WGS) entry which is preliminary data.</text>
</comment>
<organism evidence="10 11">
    <name type="scientific">Rotaria sordida</name>
    <dbReference type="NCBI Taxonomy" id="392033"/>
    <lineage>
        <taxon>Eukaryota</taxon>
        <taxon>Metazoa</taxon>
        <taxon>Spiralia</taxon>
        <taxon>Gnathifera</taxon>
        <taxon>Rotifera</taxon>
        <taxon>Eurotatoria</taxon>
        <taxon>Bdelloidea</taxon>
        <taxon>Philodinida</taxon>
        <taxon>Philodinidae</taxon>
        <taxon>Rotaria</taxon>
    </lineage>
</organism>
<evidence type="ECO:0000256" key="4">
    <source>
        <dbReference type="ARBA" id="ARBA00022833"/>
    </source>
</evidence>